<evidence type="ECO:0000313" key="1">
    <source>
        <dbReference type="EMBL" id="KAI0059570.1"/>
    </source>
</evidence>
<reference evidence="1" key="2">
    <citation type="journal article" date="2022" name="New Phytol.">
        <title>Evolutionary transition to the ectomycorrhizal habit in the genomes of a hyperdiverse lineage of mushroom-forming fungi.</title>
        <authorList>
            <person name="Looney B."/>
            <person name="Miyauchi S."/>
            <person name="Morin E."/>
            <person name="Drula E."/>
            <person name="Courty P.E."/>
            <person name="Kohler A."/>
            <person name="Kuo A."/>
            <person name="LaButti K."/>
            <person name="Pangilinan J."/>
            <person name="Lipzen A."/>
            <person name="Riley R."/>
            <person name="Andreopoulos W."/>
            <person name="He G."/>
            <person name="Johnson J."/>
            <person name="Nolan M."/>
            <person name="Tritt A."/>
            <person name="Barry K.W."/>
            <person name="Grigoriev I.V."/>
            <person name="Nagy L.G."/>
            <person name="Hibbett D."/>
            <person name="Henrissat B."/>
            <person name="Matheny P.B."/>
            <person name="Labbe J."/>
            <person name="Martin F.M."/>
        </authorList>
    </citation>
    <scope>NUCLEOTIDE SEQUENCE</scope>
    <source>
        <strain evidence="1">HHB10654</strain>
    </source>
</reference>
<comment type="caution">
    <text evidence="1">The sequence shown here is derived from an EMBL/GenBank/DDBJ whole genome shotgun (WGS) entry which is preliminary data.</text>
</comment>
<organism evidence="1 2">
    <name type="scientific">Artomyces pyxidatus</name>
    <dbReference type="NCBI Taxonomy" id="48021"/>
    <lineage>
        <taxon>Eukaryota</taxon>
        <taxon>Fungi</taxon>
        <taxon>Dikarya</taxon>
        <taxon>Basidiomycota</taxon>
        <taxon>Agaricomycotina</taxon>
        <taxon>Agaricomycetes</taxon>
        <taxon>Russulales</taxon>
        <taxon>Auriscalpiaceae</taxon>
        <taxon>Artomyces</taxon>
    </lineage>
</organism>
<sequence length="65" mass="6867">MTNPSPSTTIRLLPVSCLLPSHLPTSAAAEVRASEATRTCALHANNPFERQSATSCPLLIHLASI</sequence>
<reference evidence="1" key="1">
    <citation type="submission" date="2021-03" db="EMBL/GenBank/DDBJ databases">
        <authorList>
            <consortium name="DOE Joint Genome Institute"/>
            <person name="Ahrendt S."/>
            <person name="Looney B.P."/>
            <person name="Miyauchi S."/>
            <person name="Morin E."/>
            <person name="Drula E."/>
            <person name="Courty P.E."/>
            <person name="Chicoki N."/>
            <person name="Fauchery L."/>
            <person name="Kohler A."/>
            <person name="Kuo A."/>
            <person name="Labutti K."/>
            <person name="Pangilinan J."/>
            <person name="Lipzen A."/>
            <person name="Riley R."/>
            <person name="Andreopoulos W."/>
            <person name="He G."/>
            <person name="Johnson J."/>
            <person name="Barry K.W."/>
            <person name="Grigoriev I.V."/>
            <person name="Nagy L."/>
            <person name="Hibbett D."/>
            <person name="Henrissat B."/>
            <person name="Matheny P.B."/>
            <person name="Labbe J."/>
            <person name="Martin F."/>
        </authorList>
    </citation>
    <scope>NUCLEOTIDE SEQUENCE</scope>
    <source>
        <strain evidence="1">HHB10654</strain>
    </source>
</reference>
<proteinExistence type="predicted"/>
<protein>
    <submittedName>
        <fullName evidence="1">Uncharacterized protein</fullName>
    </submittedName>
</protein>
<accession>A0ACB8SSZ9</accession>
<dbReference type="EMBL" id="MU277225">
    <property type="protein sequence ID" value="KAI0059570.1"/>
    <property type="molecule type" value="Genomic_DNA"/>
</dbReference>
<name>A0ACB8SSZ9_9AGAM</name>
<gene>
    <name evidence="1" type="ORF">BV25DRAFT_1052783</name>
</gene>
<evidence type="ECO:0000313" key="2">
    <source>
        <dbReference type="Proteomes" id="UP000814140"/>
    </source>
</evidence>
<dbReference type="Proteomes" id="UP000814140">
    <property type="component" value="Unassembled WGS sequence"/>
</dbReference>
<keyword evidence="2" id="KW-1185">Reference proteome</keyword>